<evidence type="ECO:0000256" key="4">
    <source>
        <dbReference type="ARBA" id="ARBA00022692"/>
    </source>
</evidence>
<comment type="subcellular location">
    <subcellularLocation>
        <location evidence="1">Membrane</location>
        <topology evidence="1">Multi-pass membrane protein</topology>
    </subcellularLocation>
</comment>
<feature type="transmembrane region" description="Helical" evidence="12">
    <location>
        <begin position="489"/>
        <end position="511"/>
    </location>
</feature>
<keyword evidence="10" id="KW-0769">Symport</keyword>
<gene>
    <name evidence="13" type="ORF">CAPTEDRAFT_174707</name>
</gene>
<dbReference type="SUPFAM" id="SSF161070">
    <property type="entry name" value="SNF-like"/>
    <property type="match status" value="1"/>
</dbReference>
<feature type="transmembrane region" description="Helical" evidence="12">
    <location>
        <begin position="379"/>
        <end position="398"/>
    </location>
</feature>
<evidence type="ECO:0000256" key="1">
    <source>
        <dbReference type="ARBA" id="ARBA00004141"/>
    </source>
</evidence>
<dbReference type="EnsemblMetazoa" id="CapteT174707">
    <property type="protein sequence ID" value="CapteP174707"/>
    <property type="gene ID" value="CapteG174707"/>
</dbReference>
<organism evidence="13">
    <name type="scientific">Capitella teleta</name>
    <name type="common">Polychaete worm</name>
    <dbReference type="NCBI Taxonomy" id="283909"/>
    <lineage>
        <taxon>Eukaryota</taxon>
        <taxon>Metazoa</taxon>
        <taxon>Spiralia</taxon>
        <taxon>Lophotrochozoa</taxon>
        <taxon>Annelida</taxon>
        <taxon>Polychaeta</taxon>
        <taxon>Sedentaria</taxon>
        <taxon>Scolecida</taxon>
        <taxon>Capitellidae</taxon>
        <taxon>Capitella</taxon>
    </lineage>
</organism>
<reference evidence="15" key="1">
    <citation type="submission" date="2012-12" db="EMBL/GenBank/DDBJ databases">
        <authorList>
            <person name="Hellsten U."/>
            <person name="Grimwood J."/>
            <person name="Chapman J.A."/>
            <person name="Shapiro H."/>
            <person name="Aerts A."/>
            <person name="Otillar R.P."/>
            <person name="Terry A.Y."/>
            <person name="Boore J.L."/>
            <person name="Simakov O."/>
            <person name="Marletaz F."/>
            <person name="Cho S.-J."/>
            <person name="Edsinger-Gonzales E."/>
            <person name="Havlak P."/>
            <person name="Kuo D.-H."/>
            <person name="Larsson T."/>
            <person name="Lv J."/>
            <person name="Arendt D."/>
            <person name="Savage R."/>
            <person name="Osoegawa K."/>
            <person name="de Jong P."/>
            <person name="Lindberg D.R."/>
            <person name="Seaver E.C."/>
            <person name="Weisblat D.A."/>
            <person name="Putnam N.H."/>
            <person name="Grigoriev I.V."/>
            <person name="Rokhsar D.S."/>
        </authorList>
    </citation>
    <scope>NUCLEOTIDE SEQUENCE</scope>
    <source>
        <strain evidence="15">I ESC-2004</strain>
    </source>
</reference>
<comment type="similarity">
    <text evidence="2 10">Belongs to the sodium:neurotransmitter symporter (SNF) (TC 2.A.22) family.</text>
</comment>
<feature type="binding site" evidence="8">
    <location>
        <position position="283"/>
    </location>
    <ligand>
        <name>Na(+)</name>
        <dbReference type="ChEBI" id="CHEBI:29101"/>
        <label>1</label>
    </ligand>
</feature>
<evidence type="ECO:0000256" key="6">
    <source>
        <dbReference type="ARBA" id="ARBA00023136"/>
    </source>
</evidence>
<feature type="region of interest" description="Disordered" evidence="11">
    <location>
        <begin position="604"/>
        <end position="636"/>
    </location>
</feature>
<keyword evidence="3 10" id="KW-0813">Transport</keyword>
<evidence type="ECO:0000256" key="11">
    <source>
        <dbReference type="SAM" id="MobiDB-lite"/>
    </source>
</evidence>
<name>R7U398_CAPTE</name>
<dbReference type="InterPro" id="IPR000175">
    <property type="entry name" value="Na/ntran_symport"/>
</dbReference>
<dbReference type="AlphaFoldDB" id="R7U398"/>
<dbReference type="GO" id="GO:0046872">
    <property type="term" value="F:metal ion binding"/>
    <property type="evidence" value="ECO:0007669"/>
    <property type="project" value="UniProtKB-KW"/>
</dbReference>
<evidence type="ECO:0000256" key="7">
    <source>
        <dbReference type="ARBA" id="ARBA00023180"/>
    </source>
</evidence>
<evidence type="ECO:0000256" key="12">
    <source>
        <dbReference type="SAM" id="Phobius"/>
    </source>
</evidence>
<evidence type="ECO:0000256" key="9">
    <source>
        <dbReference type="PIRSR" id="PIRSR600175-2"/>
    </source>
</evidence>
<dbReference type="PROSITE" id="PS50267">
    <property type="entry name" value="NA_NEUROTRAN_SYMP_3"/>
    <property type="match status" value="1"/>
</dbReference>
<dbReference type="OrthoDB" id="6581954at2759"/>
<feature type="transmembrane region" description="Helical" evidence="12">
    <location>
        <begin position="75"/>
        <end position="103"/>
    </location>
</feature>
<dbReference type="Pfam" id="PF00209">
    <property type="entry name" value="SNF"/>
    <property type="match status" value="1"/>
</dbReference>
<keyword evidence="4 10" id="KW-0812">Transmembrane</keyword>
<feature type="binding site" evidence="8">
    <location>
        <position position="9"/>
    </location>
    <ligand>
        <name>Na(+)</name>
        <dbReference type="ChEBI" id="CHEBI:29101"/>
        <label>1</label>
    </ligand>
</feature>
<dbReference type="InterPro" id="IPR037272">
    <property type="entry name" value="SNS_sf"/>
</dbReference>
<dbReference type="PANTHER" id="PTHR11616">
    <property type="entry name" value="SODIUM/CHLORIDE DEPENDENT TRANSPORTER"/>
    <property type="match status" value="1"/>
</dbReference>
<feature type="disulfide bond" evidence="9">
    <location>
        <begin position="117"/>
        <end position="126"/>
    </location>
</feature>
<dbReference type="HOGENOM" id="CLU_006855_9_5_1"/>
<keyword evidence="6 12" id="KW-0472">Membrane</keyword>
<dbReference type="PANTHER" id="PTHR11616:SF321">
    <property type="entry name" value="SODIUM-DEPENDENT NUTRIENT AMINO ACID TRANSPORTER 1-RELATED"/>
    <property type="match status" value="1"/>
</dbReference>
<feature type="binding site" evidence="8">
    <location>
        <position position="251"/>
    </location>
    <ligand>
        <name>Na(+)</name>
        <dbReference type="ChEBI" id="CHEBI:29101"/>
        <label>1</label>
    </ligand>
</feature>
<dbReference type="PROSITE" id="PS00610">
    <property type="entry name" value="NA_NEUROTRAN_SYMP_1"/>
    <property type="match status" value="1"/>
</dbReference>
<dbReference type="GO" id="GO:0005283">
    <property type="term" value="F:amino acid:sodium symporter activity"/>
    <property type="evidence" value="ECO:0007669"/>
    <property type="project" value="TreeGrafter"/>
</dbReference>
<evidence type="ECO:0000313" key="15">
    <source>
        <dbReference type="Proteomes" id="UP000014760"/>
    </source>
</evidence>
<feature type="transmembrane region" description="Helical" evidence="12">
    <location>
        <begin position="166"/>
        <end position="186"/>
    </location>
</feature>
<feature type="transmembrane region" description="Helical" evidence="12">
    <location>
        <begin position="410"/>
        <end position="434"/>
    </location>
</feature>
<accession>R7U398</accession>
<dbReference type="OMA" id="WLIAMFP"/>
<feature type="transmembrane region" description="Helical" evidence="12">
    <location>
        <begin position="248"/>
        <end position="265"/>
    </location>
</feature>
<feature type="binding site" evidence="8">
    <location>
        <position position="16"/>
    </location>
    <ligand>
        <name>Na(+)</name>
        <dbReference type="ChEBI" id="CHEBI:29101"/>
        <label>1</label>
    </ligand>
</feature>
<feature type="transmembrane region" description="Helical" evidence="12">
    <location>
        <begin position="195"/>
        <end position="215"/>
    </location>
</feature>
<keyword evidence="8" id="KW-0479">Metal-binding</keyword>
<evidence type="ECO:0000256" key="10">
    <source>
        <dbReference type="RuleBase" id="RU003732"/>
    </source>
</evidence>
<keyword evidence="5 12" id="KW-1133">Transmembrane helix</keyword>
<dbReference type="EMBL" id="KB308499">
    <property type="protein sequence ID" value="ELT97655.1"/>
    <property type="molecule type" value="Genomic_DNA"/>
</dbReference>
<evidence type="ECO:0000313" key="14">
    <source>
        <dbReference type="EnsemblMetazoa" id="CapteP174707"/>
    </source>
</evidence>
<protein>
    <recommendedName>
        <fullName evidence="10">Transporter</fullName>
    </recommendedName>
</protein>
<evidence type="ECO:0000256" key="2">
    <source>
        <dbReference type="ARBA" id="ARBA00006459"/>
    </source>
</evidence>
<dbReference type="EMBL" id="AMQN01010771">
    <property type="status" value="NOT_ANNOTATED_CDS"/>
    <property type="molecule type" value="Genomic_DNA"/>
</dbReference>
<feature type="transmembrane region" description="Helical" evidence="12">
    <location>
        <begin position="455"/>
        <end position="477"/>
    </location>
</feature>
<feature type="binding site" evidence="8">
    <location>
        <position position="348"/>
    </location>
    <ligand>
        <name>Na(+)</name>
        <dbReference type="ChEBI" id="CHEBI:29101"/>
        <label>1</label>
    </ligand>
</feature>
<keyword evidence="7" id="KW-0325">Glycoprotein</keyword>
<evidence type="ECO:0000256" key="8">
    <source>
        <dbReference type="PIRSR" id="PIRSR600175-1"/>
    </source>
</evidence>
<feature type="binding site" evidence="8">
    <location>
        <position position="12"/>
    </location>
    <ligand>
        <name>Na(+)</name>
        <dbReference type="ChEBI" id="CHEBI:29101"/>
        <label>1</label>
    </ligand>
</feature>
<feature type="binding site" evidence="8">
    <location>
        <position position="11"/>
    </location>
    <ligand>
        <name>Na(+)</name>
        <dbReference type="ChEBI" id="CHEBI:29101"/>
        <label>1</label>
    </ligand>
</feature>
<feature type="transmembrane region" description="Helical" evidence="12">
    <location>
        <begin position="29"/>
        <end position="54"/>
    </location>
</feature>
<dbReference type="GO" id="GO:0005886">
    <property type="term" value="C:plasma membrane"/>
    <property type="evidence" value="ECO:0007669"/>
    <property type="project" value="TreeGrafter"/>
</dbReference>
<feature type="binding site" evidence="8">
    <location>
        <position position="352"/>
    </location>
    <ligand>
        <name>Na(+)</name>
        <dbReference type="ChEBI" id="CHEBI:29101"/>
        <label>2</label>
    </ligand>
</feature>
<keyword evidence="9" id="KW-1015">Disulfide bond</keyword>
<evidence type="ECO:0000256" key="5">
    <source>
        <dbReference type="ARBA" id="ARBA00022989"/>
    </source>
</evidence>
<reference evidence="14" key="3">
    <citation type="submission" date="2015-06" db="UniProtKB">
        <authorList>
            <consortium name="EnsemblMetazoa"/>
        </authorList>
    </citation>
    <scope>IDENTIFICATION</scope>
</reference>
<sequence>MEFLFTCIGYAVGLGNVWRFPYLCYKNGGGAFLLPYVIMLGVVGLPLFYMELAFGQFASLGPITIWKINPLFKGLGYAMVAVDWLISLYYNVVISHVLLYLFASLASIPTELPWVSCDNWWNTDRCLDPMHNVTTLNASVFNTTLSPTTEYYVLEQSDSIDDFGGLSWKLALCLLLSWMIVLACLIRGIQSLGKVVYFTALFPYVMLTILLIRGASLPGAMEGVKFYLMPDINRLADPRVWSDAATQIFYSLSACTGGLIAMASYNKFDNNCYKDALTVALINCATSIYAGFVIFCVLGFMAFEKGVSVADVAQDGPGLAFVVYPEAISRMPAPQLWAIFFFIMMASLGFGSQFSIVECVMSAFTDEFPHYLRGKWESIIFRSIVVLISFLLGLPMVAKGGIYLLTLVDYSVGGFPLLFIGFFEIMAISWIYTYERFAGDIAMMLGSKPNIFWKICWVGLTPTIIVITIIFNCIFYKEPTLDDYVFPAWAQSLGWMIALFPMLLIPIWFLWRFCRDGGFALLTEVMKPQEDWGPANPTNRKAIYATEIQLTPSYFEIDKHFSFPHMAPDSERRLFSPPMHHGSFPDVLIQGTTPSGSVTRIHQNQSVSTHSIPPPSAVPSVLHLTPAPVPEPDTHV</sequence>
<evidence type="ECO:0000256" key="3">
    <source>
        <dbReference type="ARBA" id="ARBA00022448"/>
    </source>
</evidence>
<dbReference type="PRINTS" id="PR00176">
    <property type="entry name" value="NANEUSMPORT"/>
</dbReference>
<evidence type="ECO:0000313" key="13">
    <source>
        <dbReference type="EMBL" id="ELT97655.1"/>
    </source>
</evidence>
<feature type="transmembrane region" description="Helical" evidence="12">
    <location>
        <begin position="336"/>
        <end position="358"/>
    </location>
</feature>
<keyword evidence="8" id="KW-0915">Sodium</keyword>
<reference evidence="13 15" key="2">
    <citation type="journal article" date="2013" name="Nature">
        <title>Insights into bilaterian evolution from three spiralian genomes.</title>
        <authorList>
            <person name="Simakov O."/>
            <person name="Marletaz F."/>
            <person name="Cho S.J."/>
            <person name="Edsinger-Gonzales E."/>
            <person name="Havlak P."/>
            <person name="Hellsten U."/>
            <person name="Kuo D.H."/>
            <person name="Larsson T."/>
            <person name="Lv J."/>
            <person name="Arendt D."/>
            <person name="Savage R."/>
            <person name="Osoegawa K."/>
            <person name="de Jong P."/>
            <person name="Grimwood J."/>
            <person name="Chapman J.A."/>
            <person name="Shapiro H."/>
            <person name="Aerts A."/>
            <person name="Otillar R.P."/>
            <person name="Terry A.Y."/>
            <person name="Boore J.L."/>
            <person name="Grigoriev I.V."/>
            <person name="Lindberg D.R."/>
            <person name="Seaver E.C."/>
            <person name="Weisblat D.A."/>
            <person name="Putnam N.H."/>
            <person name="Rokhsar D.S."/>
        </authorList>
    </citation>
    <scope>NUCLEOTIDE SEQUENCE</scope>
    <source>
        <strain evidence="13 15">I ESC-2004</strain>
    </source>
</reference>
<feature type="transmembrane region" description="Helical" evidence="12">
    <location>
        <begin position="277"/>
        <end position="303"/>
    </location>
</feature>
<proteinExistence type="inferred from homology"/>
<dbReference type="Proteomes" id="UP000014760">
    <property type="component" value="Unassembled WGS sequence"/>
</dbReference>
<dbReference type="GO" id="GO:0089718">
    <property type="term" value="P:amino acid import across plasma membrane"/>
    <property type="evidence" value="ECO:0007669"/>
    <property type="project" value="TreeGrafter"/>
</dbReference>
<keyword evidence="15" id="KW-1185">Reference proteome</keyword>
<feature type="compositionally biased region" description="Pro residues" evidence="11">
    <location>
        <begin position="627"/>
        <end position="636"/>
    </location>
</feature>